<dbReference type="PANTHER" id="PTHR32166">
    <property type="entry name" value="OSJNBA0013A04.12 PROTEIN"/>
    <property type="match status" value="1"/>
</dbReference>
<sequence length="472" mass="53841">MRFWDCVAEIVFAVEPLYKVLRHVDMEKTPQMGHLYHYIHQAQEEIKRVIISLTKYKSFIDIISQRWEDQMGHDILIVAYYLNPAYQYRYDLGTMDSLLYLFRKVIQRMSASTREAAQALNESRFFRDSSGNFGDPFAISCRDSMDPAPTLRKISTRILSQTTSSSGCERNWSTFALIHTKPHNWLSYARLENLVYIHYNMRLRMRTLQNEDIQHVDPFDVEFVQDDANPIIDWWSAMESDQPLLDEPGEPPRPSPIISDALESESQPEDMTITPLDSQRIRQARRQSESDSPSSQSKGKKKATPSKAKGKAKGKRPIDPLDAIAKAEDDEEDEPSVHSNSSTKDGGDDDADGAGGEDTVVPSTLPPDDLWTNEQYFDQATQDDDYGARTGQTTQVYKKRGPRRGGGPTALQDYHHDMMSSLQEVSESTYSVSSTYSTDDTGSSSWNPNKESLMIMWYSGYQGIMPWEKFKI</sequence>
<feature type="region of interest" description="Disordered" evidence="1">
    <location>
        <begin position="242"/>
        <end position="407"/>
    </location>
</feature>
<accession>A0AAQ3LB63</accession>
<dbReference type="SUPFAM" id="SSF53098">
    <property type="entry name" value="Ribonuclease H-like"/>
    <property type="match status" value="1"/>
</dbReference>
<evidence type="ECO:0008006" key="4">
    <source>
        <dbReference type="Google" id="ProtNLM"/>
    </source>
</evidence>
<dbReference type="PANTHER" id="PTHR32166:SF123">
    <property type="entry name" value="BED-TYPE DOMAIN-CONTAINING PROTEIN"/>
    <property type="match status" value="1"/>
</dbReference>
<evidence type="ECO:0000313" key="3">
    <source>
        <dbReference type="Proteomes" id="UP001327560"/>
    </source>
</evidence>
<dbReference type="InterPro" id="IPR012337">
    <property type="entry name" value="RNaseH-like_sf"/>
</dbReference>
<protein>
    <recommendedName>
        <fullName evidence="4">HAT C-terminal dimerisation domain-containing protein</fullName>
    </recommendedName>
</protein>
<keyword evidence="3" id="KW-1185">Reference proteome</keyword>
<evidence type="ECO:0000313" key="2">
    <source>
        <dbReference type="EMBL" id="WOL20387.1"/>
    </source>
</evidence>
<dbReference type="AlphaFoldDB" id="A0AAQ3LB63"/>
<name>A0AAQ3LB63_9LILI</name>
<dbReference type="Proteomes" id="UP001327560">
    <property type="component" value="Chromosome 9"/>
</dbReference>
<dbReference type="EMBL" id="CP136898">
    <property type="protein sequence ID" value="WOL20387.1"/>
    <property type="molecule type" value="Genomic_DNA"/>
</dbReference>
<organism evidence="2 3">
    <name type="scientific">Canna indica</name>
    <name type="common">Indian-shot</name>
    <dbReference type="NCBI Taxonomy" id="4628"/>
    <lineage>
        <taxon>Eukaryota</taxon>
        <taxon>Viridiplantae</taxon>
        <taxon>Streptophyta</taxon>
        <taxon>Embryophyta</taxon>
        <taxon>Tracheophyta</taxon>
        <taxon>Spermatophyta</taxon>
        <taxon>Magnoliopsida</taxon>
        <taxon>Liliopsida</taxon>
        <taxon>Zingiberales</taxon>
        <taxon>Cannaceae</taxon>
        <taxon>Canna</taxon>
    </lineage>
</organism>
<reference evidence="2 3" key="1">
    <citation type="submission" date="2023-10" db="EMBL/GenBank/DDBJ databases">
        <title>Chromosome-scale genome assembly provides insights into flower coloration mechanisms of Canna indica.</title>
        <authorList>
            <person name="Li C."/>
        </authorList>
    </citation>
    <scope>NUCLEOTIDE SEQUENCE [LARGE SCALE GENOMIC DNA]</scope>
    <source>
        <tissue evidence="2">Flower</tissue>
    </source>
</reference>
<feature type="compositionally biased region" description="Basic residues" evidence="1">
    <location>
        <begin position="298"/>
        <end position="315"/>
    </location>
</feature>
<gene>
    <name evidence="2" type="ORF">Cni_G29192</name>
</gene>
<evidence type="ECO:0000256" key="1">
    <source>
        <dbReference type="SAM" id="MobiDB-lite"/>
    </source>
</evidence>
<proteinExistence type="predicted"/>